<comment type="similarity">
    <text evidence="1">Belongs to the indoleamine 2,3-dioxygenase family.</text>
</comment>
<dbReference type="GO" id="GO:0019441">
    <property type="term" value="P:L-tryptophan catabolic process to kynurenine"/>
    <property type="evidence" value="ECO:0007669"/>
    <property type="project" value="InterPro"/>
</dbReference>
<dbReference type="WBParaSite" id="L893_g5568.t1">
    <property type="protein sequence ID" value="L893_g5568.t1"/>
    <property type="gene ID" value="L893_g5568"/>
</dbReference>
<accession>A0A1I8AH69</accession>
<protein>
    <submittedName>
        <fullName evidence="5">PFL domain-containing protein</fullName>
    </submittedName>
</protein>
<dbReference type="Gene3D" id="1.20.58.480">
    <property type="match status" value="1"/>
</dbReference>
<dbReference type="GO" id="GO:0004833">
    <property type="term" value="F:L-tryptophan 2,3-dioxygenase activity"/>
    <property type="evidence" value="ECO:0007669"/>
    <property type="project" value="TreeGrafter"/>
</dbReference>
<organism evidence="4 5">
    <name type="scientific">Steinernema glaseri</name>
    <dbReference type="NCBI Taxonomy" id="37863"/>
    <lineage>
        <taxon>Eukaryota</taxon>
        <taxon>Metazoa</taxon>
        <taxon>Ecdysozoa</taxon>
        <taxon>Nematoda</taxon>
        <taxon>Chromadorea</taxon>
        <taxon>Rhabditida</taxon>
        <taxon>Tylenchina</taxon>
        <taxon>Panagrolaimomorpha</taxon>
        <taxon>Strongyloidoidea</taxon>
        <taxon>Steinernematidae</taxon>
        <taxon>Steinernema</taxon>
    </lineage>
</organism>
<dbReference type="GO" id="GO:0005737">
    <property type="term" value="C:cytoplasm"/>
    <property type="evidence" value="ECO:0007669"/>
    <property type="project" value="TreeGrafter"/>
</dbReference>
<dbReference type="InterPro" id="IPR000898">
    <property type="entry name" value="Indolamine_dOase"/>
</dbReference>
<dbReference type="GO" id="GO:0046872">
    <property type="term" value="F:metal ion binding"/>
    <property type="evidence" value="ECO:0007669"/>
    <property type="project" value="UniProtKB-KW"/>
</dbReference>
<dbReference type="GO" id="GO:0033754">
    <property type="term" value="F:indoleamine 2,3-dioxygenase activity"/>
    <property type="evidence" value="ECO:0007669"/>
    <property type="project" value="TreeGrafter"/>
</dbReference>
<dbReference type="PANTHER" id="PTHR28657:SF5">
    <property type="entry name" value="INDOLEAMINE 2,3-DIOXYGENASE"/>
    <property type="match status" value="1"/>
</dbReference>
<dbReference type="Proteomes" id="UP000095287">
    <property type="component" value="Unplaced"/>
</dbReference>
<dbReference type="SUPFAM" id="SSF140959">
    <property type="entry name" value="Indolic compounds 2,3-dioxygenase-like"/>
    <property type="match status" value="1"/>
</dbReference>
<evidence type="ECO:0000313" key="4">
    <source>
        <dbReference type="Proteomes" id="UP000095287"/>
    </source>
</evidence>
<dbReference type="GO" id="GO:0034354">
    <property type="term" value="P:'de novo' NAD+ biosynthetic process from L-tryptophan"/>
    <property type="evidence" value="ECO:0007669"/>
    <property type="project" value="TreeGrafter"/>
</dbReference>
<proteinExistence type="inferred from homology"/>
<evidence type="ECO:0000313" key="5">
    <source>
        <dbReference type="WBParaSite" id="L893_g5568.t1"/>
    </source>
</evidence>
<keyword evidence="3" id="KW-0408">Iron</keyword>
<keyword evidence="2" id="KW-0479">Metal-binding</keyword>
<dbReference type="Pfam" id="PF01231">
    <property type="entry name" value="IDO"/>
    <property type="match status" value="1"/>
</dbReference>
<dbReference type="PANTHER" id="PTHR28657">
    <property type="entry name" value="INDOLEAMINE 2,3-DIOXYGENASE"/>
    <property type="match status" value="1"/>
</dbReference>
<evidence type="ECO:0000256" key="1">
    <source>
        <dbReference type="ARBA" id="ARBA00007119"/>
    </source>
</evidence>
<keyword evidence="4" id="KW-1185">Reference proteome</keyword>
<name>A0A1I8AH69_9BILA</name>
<evidence type="ECO:0000256" key="2">
    <source>
        <dbReference type="ARBA" id="ARBA00022723"/>
    </source>
</evidence>
<evidence type="ECO:0000256" key="3">
    <source>
        <dbReference type="ARBA" id="ARBA00023004"/>
    </source>
</evidence>
<reference evidence="5" key="1">
    <citation type="submission" date="2016-11" db="UniProtKB">
        <authorList>
            <consortium name="WormBaseParasite"/>
        </authorList>
    </citation>
    <scope>IDENTIFICATION</scope>
</reference>
<dbReference type="AlphaFoldDB" id="A0A1I8AH69"/>
<dbReference type="GO" id="GO:0020037">
    <property type="term" value="F:heme binding"/>
    <property type="evidence" value="ECO:0007669"/>
    <property type="project" value="InterPro"/>
</dbReference>
<dbReference type="InterPro" id="IPR037217">
    <property type="entry name" value="Trp/Indoleamine_2_3_dOase-like"/>
</dbReference>
<sequence length="260" mass="29623">MLHERRGVLQKFCIDREFGFLLDCPDRRLPEKYRPWEDLAEESFSPIQDAFQPKLRLPRSIAVPFFEVSRRLGIPPVPSHGTVCLANWQKIEEKKPWSAENLDIVSFRFLRTRDNAWFFVNTAQKDLAPAICSVADVVAKAFFSEPISGSEFAFCFNEITEGLEKAAQTLQQMKKHLRPEVFYHGFRPFLNGYTGGIFEDQGGLIFEGLEHLGPMPIGGASAAQSSTMQSFDAFLKIVHDGKKEPEKRNGIHVEAWIRAF</sequence>